<sequence length="152" mass="17427">MKKIILVSTIFIAQFAFSQTVKSLKIESGEKKEQLTDLTKEKIASYNEKFLQFINTLKISDRKASDALLSEKAKMVVSDNVYKRLSTDIDFSKKLEIYKSGYKMVKDGNMYPMIQYKYADDKSINPQHIITAVFEENGKILGIKPVKNTLNK</sequence>
<reference evidence="1" key="1">
    <citation type="submission" date="2022-10" db="EMBL/GenBank/DDBJ databases">
        <title>Chryseobacterium babae sp. nov. isolated from the gut of the beetle Oryctes rhinoceros, and Chryseobacterium kimseyorum sp. nov., isolated from a stick insect rearing cage.</title>
        <authorList>
            <person name="Shelomi M."/>
            <person name="Han C.-J."/>
            <person name="Chen W.-M."/>
            <person name="Chen H.-K."/>
            <person name="Liaw S.-J."/>
            <person name="Muhle E."/>
            <person name="Clermont D."/>
        </authorList>
    </citation>
    <scope>NUCLEOTIDE SEQUENCE</scope>
    <source>
        <strain evidence="1">WLa1L2M3</strain>
    </source>
</reference>
<keyword evidence="2" id="KW-1185">Reference proteome</keyword>
<comment type="caution">
    <text evidence="1">The sequence shown here is derived from an EMBL/GenBank/DDBJ whole genome shotgun (WGS) entry which is preliminary data.</text>
</comment>
<dbReference type="Proteomes" id="UP001163719">
    <property type="component" value="Unassembled WGS sequence"/>
</dbReference>
<proteinExistence type="predicted"/>
<dbReference type="EMBL" id="JAPDHV010000006">
    <property type="protein sequence ID" value="MCW3162190.1"/>
    <property type="molecule type" value="Genomic_DNA"/>
</dbReference>
<evidence type="ECO:0000313" key="1">
    <source>
        <dbReference type="EMBL" id="MCW3162190.1"/>
    </source>
</evidence>
<protein>
    <submittedName>
        <fullName evidence="1">Peptidylprolyl isomerase</fullName>
    </submittedName>
</protein>
<dbReference type="GO" id="GO:0016853">
    <property type="term" value="F:isomerase activity"/>
    <property type="evidence" value="ECO:0007669"/>
    <property type="project" value="UniProtKB-KW"/>
</dbReference>
<accession>A0ABT3HR83</accession>
<organism evidence="1 2">
    <name type="scientific">Chryseobacterium oryctis</name>
    <dbReference type="NCBI Taxonomy" id="2952618"/>
    <lineage>
        <taxon>Bacteria</taxon>
        <taxon>Pseudomonadati</taxon>
        <taxon>Bacteroidota</taxon>
        <taxon>Flavobacteriia</taxon>
        <taxon>Flavobacteriales</taxon>
        <taxon>Weeksellaceae</taxon>
        <taxon>Chryseobacterium group</taxon>
        <taxon>Chryseobacterium</taxon>
    </lineage>
</organism>
<evidence type="ECO:0000313" key="2">
    <source>
        <dbReference type="Proteomes" id="UP001163719"/>
    </source>
</evidence>
<keyword evidence="1" id="KW-0413">Isomerase</keyword>
<name>A0ABT3HR83_9FLAO</name>
<dbReference type="RefSeq" id="WP_264744112.1">
    <property type="nucleotide sequence ID" value="NZ_JAPDHV010000006.1"/>
</dbReference>
<gene>
    <name evidence="1" type="ORF">OH806_13035</name>
</gene>